<protein>
    <submittedName>
        <fullName evidence="1">YolD-like family protein</fullName>
    </submittedName>
</protein>
<name>A0A7W2AIL7_9BACL</name>
<dbReference type="Pfam" id="PF08863">
    <property type="entry name" value="YolD"/>
    <property type="match status" value="1"/>
</dbReference>
<keyword evidence="2" id="KW-1185">Reference proteome</keyword>
<reference evidence="1 2" key="1">
    <citation type="submission" date="2020-07" db="EMBL/GenBank/DDBJ databases">
        <authorList>
            <person name="Feng H."/>
        </authorList>
    </citation>
    <scope>NUCLEOTIDE SEQUENCE [LARGE SCALE GENOMIC DNA]</scope>
    <source>
        <strain evidence="2">s-11</strain>
    </source>
</reference>
<gene>
    <name evidence="1" type="ORF">H1164_08865</name>
</gene>
<dbReference type="InterPro" id="IPR014962">
    <property type="entry name" value="YolD"/>
</dbReference>
<dbReference type="RefSeq" id="WP_033099820.1">
    <property type="nucleotide sequence ID" value="NZ_JACEIP010000011.1"/>
</dbReference>
<proteinExistence type="predicted"/>
<evidence type="ECO:0000313" key="1">
    <source>
        <dbReference type="EMBL" id="MBA4543013.1"/>
    </source>
</evidence>
<dbReference type="Proteomes" id="UP000530514">
    <property type="component" value="Unassembled WGS sequence"/>
</dbReference>
<dbReference type="OrthoDB" id="2990062at2"/>
<evidence type="ECO:0000313" key="2">
    <source>
        <dbReference type="Proteomes" id="UP000530514"/>
    </source>
</evidence>
<dbReference type="AlphaFoldDB" id="A0A7W2AIL7"/>
<comment type="caution">
    <text evidence="1">The sequence shown here is derived from an EMBL/GenBank/DDBJ whole genome shotgun (WGS) entry which is preliminary data.</text>
</comment>
<dbReference type="EMBL" id="JACEIP010000011">
    <property type="protein sequence ID" value="MBA4543013.1"/>
    <property type="molecule type" value="Genomic_DNA"/>
</dbReference>
<sequence>MNVINFHQWYENRLYLALMHQSEPKRTWKYEPPQIEPDQLEYMAFLLEEAHELEKPVLVTYAGKHSPLQFYGQVIYVQPYEGWFIMANGQIKQRLRFRQLIEVDWF</sequence>
<accession>A0A7W2AIL7</accession>
<organism evidence="1 2">
    <name type="scientific">Thermoactinomyces daqus</name>
    <dbReference type="NCBI Taxonomy" id="1329516"/>
    <lineage>
        <taxon>Bacteria</taxon>
        <taxon>Bacillati</taxon>
        <taxon>Bacillota</taxon>
        <taxon>Bacilli</taxon>
        <taxon>Bacillales</taxon>
        <taxon>Thermoactinomycetaceae</taxon>
        <taxon>Thermoactinomyces</taxon>
    </lineage>
</organism>